<proteinExistence type="predicted"/>
<dbReference type="InterPro" id="IPR006827">
    <property type="entry name" value="Lant_deHydtase_N"/>
</dbReference>
<reference evidence="3 4" key="1">
    <citation type="submission" date="2013-05" db="EMBL/GenBank/DDBJ databases">
        <title>Complete genome sequence of Bacillus thuringiensis YBT-1518, a typical strain with high toxicity to nematode.</title>
        <authorList>
            <person name="Wang P."/>
            <person name="Zhang C."/>
            <person name="Guo M."/>
            <person name="Guo S."/>
            <person name="Zhu Y."/>
            <person name="Zheng J."/>
            <person name="Zhu L."/>
            <person name="Ruan L."/>
            <person name="Peng D."/>
            <person name="Sun M."/>
        </authorList>
    </citation>
    <scope>NUCLEOTIDE SEQUENCE [LARGE SCALE GENOMIC DNA]</scope>
    <source>
        <strain evidence="3 4">YBT-1518</strain>
    </source>
</reference>
<evidence type="ECO:0000313" key="3">
    <source>
        <dbReference type="EMBL" id="AHA73128.1"/>
    </source>
</evidence>
<dbReference type="KEGG" id="bthu:YBT1518_19980"/>
<accession>A0A9W3KE42</accession>
<protein>
    <submittedName>
        <fullName evidence="3">Lantibiotic dehydratase</fullName>
    </submittedName>
</protein>
<dbReference type="InterPro" id="IPR023809">
    <property type="entry name" value="Thiopep_bacteriocin_synth_dom"/>
</dbReference>
<dbReference type="Pfam" id="PF14028">
    <property type="entry name" value="Lant_dehydr_C"/>
    <property type="match status" value="1"/>
</dbReference>
<gene>
    <name evidence="3" type="ORF">YBT1518_19980</name>
</gene>
<dbReference type="Pfam" id="PF04738">
    <property type="entry name" value="Lant_dehydr_N"/>
    <property type="match status" value="1"/>
</dbReference>
<dbReference type="EMBL" id="CP005935">
    <property type="protein sequence ID" value="AHA73128.1"/>
    <property type="molecule type" value="Genomic_DNA"/>
</dbReference>
<feature type="domain" description="Thiopeptide-type bacteriocin biosynthesis" evidence="2">
    <location>
        <begin position="788"/>
        <end position="1051"/>
    </location>
</feature>
<sequence>MISEKRKPIHTSNKTACNNIFEPLPFFMIRSPFLPFNALYQIKNQEVLIKKLREYAEMDYIKEAIAIASPSLLESLKHIHGDLSSRKTQQVISSVLRYMLRMTTRPTPFGAFSGVASGEFKEKSLLEMSHFEQFKKRTRPDMEWLLGVVSSLEKNPSILQSLMVSKNHAAYRVGNRLYLPFSTECGQLRKKDMEKKENISILYSEVVRKVLDLAETHIKVKELLQKLQNDYPGTEVKVMENFILQLVEQEYLITELRPPLTYDSPFDYVIDKLKIRVGENQIWEDLLKVKDLILVYDQLPLGKGLSVYNNLILLMKRIYEVTTPLQVDFALNTQDLAIGKNVANDVSKAAQVLWSIADSGVGFPHLQKYHIDFLEKYGTTREVPLVELLSEELGLGAPATYKNPKGNRDGENFTLPLDEERNVQLSYMLIEAIHNQQKEIEITDEIISRIGIEKDTRYAPDSFEVYGELYATSQEELDNGKYTLCLSPNPGSHAAGSTFGRFLDILDPNVRRKIQQQEVEIDHQFNNDIVMVEGSFLPATGRSANVAIGKTTREVTVTLGTNGDDDTLQIPIDDIVVGASLENFYLKSKKLGKRIKVVAGNVLNYQSGPNIYRFMREVSLNDLDHWRIFNWGNMTSSPYYPRIRYKNITLSPAIWKLNRETIGMKNKPKSDDEFLILFEKWREKWTVPRHVYMTYSDNRILIDLENILHLRELKNELFKQGRLQLRESLQDINKNCLSSPLGSHAMEVVFPLKKMNDVAKRKSIGAVEDGKKEMVSEKMIYRLPGSEWLYVKLYVPQARENEFISKYMTSFSNYIVQSGMAQSWFFMRYRDPDAHIRLRFYGDPEKLNASVLTYLRDWANNLMDSGFIHKMTVDTYEREVERYGGPYLIELAENFFHYDSRSVTMLLNVIGQQAELPVHVLASLNIIEIMDNFGLTYEQQLETIESNTDKYEFIDEFRPMRKLLSNIGNSEGDWSNLRNYNSAIGQEIYKSLLVRRESLKEYVSSIQQYKNEDMLWNKQQTIMGAIIHMHCNRLLGANRELEKKALAFTRHILSSQRYWRNQNETDTQSRT</sequence>
<dbReference type="Proteomes" id="UP000018566">
    <property type="component" value="Chromosome"/>
</dbReference>
<organism evidence="3 4">
    <name type="scientific">Bacillus thuringiensis YBT-1518</name>
    <dbReference type="NCBI Taxonomy" id="529122"/>
    <lineage>
        <taxon>Bacteria</taxon>
        <taxon>Bacillati</taxon>
        <taxon>Bacillota</taxon>
        <taxon>Bacilli</taxon>
        <taxon>Bacillales</taxon>
        <taxon>Bacillaceae</taxon>
        <taxon>Bacillus</taxon>
        <taxon>Bacillus cereus group</taxon>
    </lineage>
</organism>
<dbReference type="AlphaFoldDB" id="A0A9W3KE42"/>
<name>A0A9W3KE42_BACTU</name>
<feature type="domain" description="Lantibiotic dehydratase N-terminal" evidence="1">
    <location>
        <begin position="60"/>
        <end position="713"/>
    </location>
</feature>
<dbReference type="RefSeq" id="WP_023522750.1">
    <property type="nucleotide sequence ID" value="NC_022873.1"/>
</dbReference>
<dbReference type="NCBIfam" id="TIGR03891">
    <property type="entry name" value="thiopep_ocin"/>
    <property type="match status" value="1"/>
</dbReference>
<evidence type="ECO:0000313" key="4">
    <source>
        <dbReference type="Proteomes" id="UP000018566"/>
    </source>
</evidence>
<evidence type="ECO:0000259" key="2">
    <source>
        <dbReference type="Pfam" id="PF14028"/>
    </source>
</evidence>
<evidence type="ECO:0000259" key="1">
    <source>
        <dbReference type="Pfam" id="PF04738"/>
    </source>
</evidence>